<comment type="caution">
    <text evidence="4">The sequence shown here is derived from an EMBL/GenBank/DDBJ whole genome shotgun (WGS) entry which is preliminary data.</text>
</comment>
<evidence type="ECO:0000313" key="4">
    <source>
        <dbReference type="EMBL" id="GJE98256.1"/>
    </source>
</evidence>
<feature type="domain" description="C2H2-type" evidence="3">
    <location>
        <begin position="465"/>
        <end position="494"/>
    </location>
</feature>
<name>A0A9P3GNI8_9APHY</name>
<dbReference type="InterPro" id="IPR036236">
    <property type="entry name" value="Znf_C2H2_sf"/>
</dbReference>
<feature type="compositionally biased region" description="Low complexity" evidence="2">
    <location>
        <begin position="414"/>
        <end position="426"/>
    </location>
</feature>
<dbReference type="InterPro" id="IPR013087">
    <property type="entry name" value="Znf_C2H2_type"/>
</dbReference>
<feature type="region of interest" description="Disordered" evidence="2">
    <location>
        <begin position="61"/>
        <end position="80"/>
    </location>
</feature>
<keyword evidence="5" id="KW-1185">Reference proteome</keyword>
<feature type="compositionally biased region" description="Polar residues" evidence="2">
    <location>
        <begin position="96"/>
        <end position="105"/>
    </location>
</feature>
<evidence type="ECO:0000256" key="2">
    <source>
        <dbReference type="SAM" id="MobiDB-lite"/>
    </source>
</evidence>
<dbReference type="Proteomes" id="UP000703269">
    <property type="component" value="Unassembled WGS sequence"/>
</dbReference>
<feature type="compositionally biased region" description="Low complexity" evidence="2">
    <location>
        <begin position="107"/>
        <end position="124"/>
    </location>
</feature>
<dbReference type="PROSITE" id="PS00028">
    <property type="entry name" value="ZINC_FINGER_C2H2_1"/>
    <property type="match status" value="1"/>
</dbReference>
<dbReference type="PROSITE" id="PS50157">
    <property type="entry name" value="ZINC_FINGER_C2H2_2"/>
    <property type="match status" value="1"/>
</dbReference>
<feature type="compositionally biased region" description="Pro residues" evidence="2">
    <location>
        <begin position="234"/>
        <end position="248"/>
    </location>
</feature>
<feature type="compositionally biased region" description="Low complexity" evidence="2">
    <location>
        <begin position="313"/>
        <end position="332"/>
    </location>
</feature>
<feature type="region of interest" description="Disordered" evidence="2">
    <location>
        <begin position="93"/>
        <end position="144"/>
    </location>
</feature>
<keyword evidence="1" id="KW-0479">Metal-binding</keyword>
<feature type="compositionally biased region" description="Basic and acidic residues" evidence="2">
    <location>
        <begin position="69"/>
        <end position="80"/>
    </location>
</feature>
<feature type="compositionally biased region" description="Basic and acidic residues" evidence="2">
    <location>
        <begin position="274"/>
        <end position="292"/>
    </location>
</feature>
<evidence type="ECO:0000313" key="5">
    <source>
        <dbReference type="Proteomes" id="UP000703269"/>
    </source>
</evidence>
<sequence length="552" mass="57493">MNHYPYGLLQTNAPAPSWMAQIPTQPVALSAPSYTDEAAADAIFETFIDYDIYSPADLPRAVTEQQPTEEGHSTEELPHAEVKAEPLAECLRGSSAPAQSLSPRTVASLLSSPGGSSAASTSAPTTPPTTPDPEERPAATGALKNSAPDVVGLFDFGDAAAEPGYAYDALGEHWPDFVDAPYRLAADFPDYPSAYIAPAYISPAYAAPAYIPPAYTLPTPSPAVPSGSVFRSPSPSPSPASPLSPLPPSRAASPAPTAARTPKAARAARAGKPYAKDLAARRKGRAKAERASPDVAHMLADAALESAVASASATASTSTVRPPSPASSRSSLSPPPPPAPAKTRAKTSGVTRTAKAARAHASTPYEKKAPASRKPRPPPPAPAPEASTDALTPTGRPSRAAARQGREKVAACLASESTPDPSSSSARARRRPDDEEYDHSSSYSEYSTAPGAGGGDRPSREAKRSRCAWPGCGRGFTRRSDCARHYAVHTRADAKPCPCPFAGACAGRFSRTDAARRHVHDSCDVAEALRAEGAGEDAGVDWEEYARVYGPW</sequence>
<keyword evidence="1" id="KW-0862">Zinc</keyword>
<dbReference type="Gene3D" id="3.30.160.60">
    <property type="entry name" value="Classic Zinc Finger"/>
    <property type="match status" value="1"/>
</dbReference>
<dbReference type="SUPFAM" id="SSF57667">
    <property type="entry name" value="beta-beta-alpha zinc fingers"/>
    <property type="match status" value="1"/>
</dbReference>
<dbReference type="AlphaFoldDB" id="A0A9P3GNI8"/>
<dbReference type="EMBL" id="BPQB01000084">
    <property type="protein sequence ID" value="GJE98256.1"/>
    <property type="molecule type" value="Genomic_DNA"/>
</dbReference>
<feature type="compositionally biased region" description="Low complexity" evidence="2">
    <location>
        <begin position="249"/>
        <end position="270"/>
    </location>
</feature>
<proteinExistence type="predicted"/>
<feature type="region of interest" description="Disordered" evidence="2">
    <location>
        <begin position="313"/>
        <end position="466"/>
    </location>
</feature>
<reference evidence="4 5" key="1">
    <citation type="submission" date="2021-08" db="EMBL/GenBank/DDBJ databases">
        <title>Draft Genome Sequence of Phanerochaete sordida strain YK-624.</title>
        <authorList>
            <person name="Mori T."/>
            <person name="Dohra H."/>
            <person name="Suzuki T."/>
            <person name="Kawagishi H."/>
            <person name="Hirai H."/>
        </authorList>
    </citation>
    <scope>NUCLEOTIDE SEQUENCE [LARGE SCALE GENOMIC DNA]</scope>
    <source>
        <strain evidence="4 5">YK-624</strain>
    </source>
</reference>
<protein>
    <recommendedName>
        <fullName evidence="3">C2H2-type domain-containing protein</fullName>
    </recommendedName>
</protein>
<dbReference type="GO" id="GO:0008270">
    <property type="term" value="F:zinc ion binding"/>
    <property type="evidence" value="ECO:0007669"/>
    <property type="project" value="UniProtKB-KW"/>
</dbReference>
<dbReference type="OrthoDB" id="654211at2759"/>
<gene>
    <name evidence="4" type="ORF">PsYK624_144820</name>
</gene>
<evidence type="ECO:0000256" key="1">
    <source>
        <dbReference type="PROSITE-ProRule" id="PRU00042"/>
    </source>
</evidence>
<keyword evidence="1" id="KW-0863">Zinc-finger</keyword>
<organism evidence="4 5">
    <name type="scientific">Phanerochaete sordida</name>
    <dbReference type="NCBI Taxonomy" id="48140"/>
    <lineage>
        <taxon>Eukaryota</taxon>
        <taxon>Fungi</taxon>
        <taxon>Dikarya</taxon>
        <taxon>Basidiomycota</taxon>
        <taxon>Agaricomycotina</taxon>
        <taxon>Agaricomycetes</taxon>
        <taxon>Polyporales</taxon>
        <taxon>Phanerochaetaceae</taxon>
        <taxon>Phanerochaete</taxon>
    </lineage>
</organism>
<dbReference type="PRINTS" id="PR01217">
    <property type="entry name" value="PRICHEXTENSN"/>
</dbReference>
<evidence type="ECO:0000259" key="3">
    <source>
        <dbReference type="PROSITE" id="PS50157"/>
    </source>
</evidence>
<feature type="region of interest" description="Disordered" evidence="2">
    <location>
        <begin position="224"/>
        <end position="293"/>
    </location>
</feature>
<accession>A0A9P3GNI8</accession>